<dbReference type="Gene3D" id="2.30.180.10">
    <property type="entry name" value="FAS1 domain"/>
    <property type="match status" value="1"/>
</dbReference>
<evidence type="ECO:0000313" key="3">
    <source>
        <dbReference type="EMBL" id="EJK62484.1"/>
    </source>
</evidence>
<feature type="non-terminal residue" evidence="3">
    <location>
        <position position="1"/>
    </location>
</feature>
<organism evidence="3 4">
    <name type="scientific">Thalassiosira oceanica</name>
    <name type="common">Marine diatom</name>
    <dbReference type="NCBI Taxonomy" id="159749"/>
    <lineage>
        <taxon>Eukaryota</taxon>
        <taxon>Sar</taxon>
        <taxon>Stramenopiles</taxon>
        <taxon>Ochrophyta</taxon>
        <taxon>Bacillariophyta</taxon>
        <taxon>Coscinodiscophyceae</taxon>
        <taxon>Thalassiosirophycidae</taxon>
        <taxon>Thalassiosirales</taxon>
        <taxon>Thalassiosiraceae</taxon>
        <taxon>Thalassiosira</taxon>
    </lineage>
</organism>
<dbReference type="AlphaFoldDB" id="K0SC05"/>
<dbReference type="PANTHER" id="PTHR10900">
    <property type="entry name" value="PERIOSTIN-RELATED"/>
    <property type="match status" value="1"/>
</dbReference>
<comment type="caution">
    <text evidence="3">The sequence shown here is derived from an EMBL/GenBank/DDBJ whole genome shotgun (WGS) entry which is preliminary data.</text>
</comment>
<feature type="region of interest" description="Disordered" evidence="1">
    <location>
        <begin position="197"/>
        <end position="216"/>
    </location>
</feature>
<feature type="region of interest" description="Disordered" evidence="1">
    <location>
        <begin position="248"/>
        <end position="283"/>
    </location>
</feature>
<dbReference type="eggNOG" id="KOG1437">
    <property type="taxonomic scope" value="Eukaryota"/>
</dbReference>
<protein>
    <recommendedName>
        <fullName evidence="2">FAS1 domain-containing protein</fullName>
    </recommendedName>
</protein>
<evidence type="ECO:0000256" key="1">
    <source>
        <dbReference type="SAM" id="MobiDB-lite"/>
    </source>
</evidence>
<proteinExistence type="predicted"/>
<dbReference type="PROSITE" id="PS50213">
    <property type="entry name" value="FAS1"/>
    <property type="match status" value="1"/>
</dbReference>
<feature type="region of interest" description="Disordered" evidence="1">
    <location>
        <begin position="321"/>
        <end position="447"/>
    </location>
</feature>
<dbReference type="PANTHER" id="PTHR10900:SF77">
    <property type="entry name" value="FI19380P1"/>
    <property type="match status" value="1"/>
</dbReference>
<feature type="compositionally biased region" description="Low complexity" evidence="1">
    <location>
        <begin position="265"/>
        <end position="277"/>
    </location>
</feature>
<dbReference type="GO" id="GO:0005615">
    <property type="term" value="C:extracellular space"/>
    <property type="evidence" value="ECO:0007669"/>
    <property type="project" value="TreeGrafter"/>
</dbReference>
<dbReference type="Pfam" id="PF02469">
    <property type="entry name" value="Fasciclin"/>
    <property type="match status" value="1"/>
</dbReference>
<evidence type="ECO:0000313" key="4">
    <source>
        <dbReference type="Proteomes" id="UP000266841"/>
    </source>
</evidence>
<dbReference type="EMBL" id="AGNL01018844">
    <property type="protein sequence ID" value="EJK62484.1"/>
    <property type="molecule type" value="Genomic_DNA"/>
</dbReference>
<feature type="compositionally biased region" description="Acidic residues" evidence="1">
    <location>
        <begin position="355"/>
        <end position="364"/>
    </location>
</feature>
<gene>
    <name evidence="3" type="ORF">THAOC_16901</name>
</gene>
<sequence length="628" mass="64705">PTNEAFDALPPGTLDALLQTDNVGILTALIAHHVLPTGAYSSSDLGGGDYVPTSLAGGTVEVDADGDGMIVRVEGASVVVADVEASNGVIHGIDGVLVPMAMREEVLGLGGDGSEAEDGGEVTEETVSAEATVTTAVVASSLTLADVILPEDESEREELASDLEGAIASVVVQSLDDGDTLESVSVTSIGGVPVGASGSPQLLKRARAHDPRPAGGRLLRGGLMRSLQSAADVEFELVISRVCDGGNCRGGTARRRPTRPPPSAPRYSSPSRQSLSSAGTVQSALRSSGSDALEFATVKAVEVDVEVEVTTGAAGDVVIGLDPDLMTVPPPADDADEMIVSQPVVDDTDGREMVYDSEGEDAPDSGDGGDAPPPSSDGASTDVPTAVPTTAPTSAPTTSAPSSAAPTETYVPPEPVSSVLYFFPTESPSGQPSGGPTMDPNECHNDPNLRVDGKDCSDFLNTGRPAVLENRCQSDLDISEGYGIGYAGTKVRDHCRLRCDNCGDLPRPPGSFSIAPTMDPNVCHNDPNLRVDGKDCSDFLNTGRPAVLENRCQKDLNAGDGYGDGYAGTKGSAMMASKTVRAPPARLLASSSCKPIRAAWSLSSEQCEQLRAARRARSGDIPLRLQSV</sequence>
<dbReference type="InterPro" id="IPR000782">
    <property type="entry name" value="FAS1_domain"/>
</dbReference>
<dbReference type="InterPro" id="IPR050904">
    <property type="entry name" value="Adhesion/Biosynth-related"/>
</dbReference>
<reference evidence="3 4" key="1">
    <citation type="journal article" date="2012" name="Genome Biol.">
        <title>Genome and low-iron response of an oceanic diatom adapted to chronic iron limitation.</title>
        <authorList>
            <person name="Lommer M."/>
            <person name="Specht M."/>
            <person name="Roy A.S."/>
            <person name="Kraemer L."/>
            <person name="Andreson R."/>
            <person name="Gutowska M.A."/>
            <person name="Wolf J."/>
            <person name="Bergner S.V."/>
            <person name="Schilhabel M.B."/>
            <person name="Klostermeier U.C."/>
            <person name="Beiko R.G."/>
            <person name="Rosenstiel P."/>
            <person name="Hippler M."/>
            <person name="Laroche J."/>
        </authorList>
    </citation>
    <scope>NUCLEOTIDE SEQUENCE [LARGE SCALE GENOMIC DNA]</scope>
    <source>
        <strain evidence="3 4">CCMP1005</strain>
    </source>
</reference>
<name>K0SC05_THAOC</name>
<dbReference type="Proteomes" id="UP000266841">
    <property type="component" value="Unassembled WGS sequence"/>
</dbReference>
<feature type="compositionally biased region" description="Low complexity" evidence="1">
    <location>
        <begin position="376"/>
        <end position="407"/>
    </location>
</feature>
<dbReference type="SUPFAM" id="SSF82153">
    <property type="entry name" value="FAS1 domain"/>
    <property type="match status" value="1"/>
</dbReference>
<dbReference type="SMART" id="SM00554">
    <property type="entry name" value="FAS1"/>
    <property type="match status" value="1"/>
</dbReference>
<evidence type="ECO:0000259" key="2">
    <source>
        <dbReference type="PROSITE" id="PS50213"/>
    </source>
</evidence>
<dbReference type="InterPro" id="IPR036378">
    <property type="entry name" value="FAS1_dom_sf"/>
</dbReference>
<feature type="domain" description="FAS1" evidence="2">
    <location>
        <begin position="1"/>
        <end position="97"/>
    </location>
</feature>
<accession>K0SC05</accession>
<keyword evidence="4" id="KW-1185">Reference proteome</keyword>
<dbReference type="OrthoDB" id="286301at2759"/>